<dbReference type="EMBL" id="WBXO01000010">
    <property type="protein sequence ID" value="KAB2951645.1"/>
    <property type="molecule type" value="Genomic_DNA"/>
</dbReference>
<dbReference type="AlphaFoldDB" id="A0A6I0EYC0"/>
<proteinExistence type="predicted"/>
<dbReference type="Gene3D" id="3.40.30.10">
    <property type="entry name" value="Glutaredoxin"/>
    <property type="match status" value="1"/>
</dbReference>
<dbReference type="OrthoDB" id="9800630at2"/>
<evidence type="ECO:0000313" key="2">
    <source>
        <dbReference type="EMBL" id="KAB2951645.1"/>
    </source>
</evidence>
<dbReference type="PANTHER" id="PTHR36450:SF1">
    <property type="entry name" value="THIOREDOXIN"/>
    <property type="match status" value="1"/>
</dbReference>
<dbReference type="NCBIfam" id="TIGR00412">
    <property type="entry name" value="redox_disulf_2"/>
    <property type="match status" value="1"/>
</dbReference>
<dbReference type="RefSeq" id="WP_151621047.1">
    <property type="nucleotide sequence ID" value="NZ_WBXO01000010.1"/>
</dbReference>
<gene>
    <name evidence="2" type="ORF">F9B85_11465</name>
</gene>
<reference evidence="2 3" key="1">
    <citation type="submission" date="2019-10" db="EMBL/GenBank/DDBJ databases">
        <title>Whole-genome sequence of the extremophile Heliorestis acidaminivorans DSM 24790.</title>
        <authorList>
            <person name="Kyndt J.A."/>
            <person name="Meyer T.E."/>
        </authorList>
    </citation>
    <scope>NUCLEOTIDE SEQUENCE [LARGE SCALE GENOMIC DNA]</scope>
    <source>
        <strain evidence="2 3">DSM 24790</strain>
    </source>
</reference>
<protein>
    <submittedName>
        <fullName evidence="2">Thioredoxin family protein</fullName>
    </submittedName>
</protein>
<dbReference type="InterPro" id="IPR036249">
    <property type="entry name" value="Thioredoxin-like_sf"/>
</dbReference>
<dbReference type="SUPFAM" id="SSF52833">
    <property type="entry name" value="Thioredoxin-like"/>
    <property type="match status" value="1"/>
</dbReference>
<dbReference type="InterPro" id="IPR005243">
    <property type="entry name" value="THIRX-like_proc"/>
</dbReference>
<sequence length="80" mass="8866">MDIKLFGANGCQVCLTLEQTVFNVLAELGVDARVSKIDDVESMQKYDVFAVPALVINEQVKVSGRVPSKQEIINWIKEAL</sequence>
<name>A0A6I0EYC0_9FIRM</name>
<organism evidence="2 3">
    <name type="scientific">Heliorestis acidaminivorans</name>
    <dbReference type="NCBI Taxonomy" id="553427"/>
    <lineage>
        <taxon>Bacteria</taxon>
        <taxon>Bacillati</taxon>
        <taxon>Bacillota</taxon>
        <taxon>Clostridia</taxon>
        <taxon>Eubacteriales</taxon>
        <taxon>Heliobacteriaceae</taxon>
        <taxon>Heliorestis</taxon>
    </lineage>
</organism>
<dbReference type="InterPro" id="IPR012336">
    <property type="entry name" value="Thioredoxin-like_fold"/>
</dbReference>
<comment type="caution">
    <text evidence="2">The sequence shown here is derived from an EMBL/GenBank/DDBJ whole genome shotgun (WGS) entry which is preliminary data.</text>
</comment>
<evidence type="ECO:0000313" key="3">
    <source>
        <dbReference type="Proteomes" id="UP000468766"/>
    </source>
</evidence>
<evidence type="ECO:0000259" key="1">
    <source>
        <dbReference type="Pfam" id="PF13192"/>
    </source>
</evidence>
<dbReference type="Pfam" id="PF13192">
    <property type="entry name" value="Thioredoxin_3"/>
    <property type="match status" value="1"/>
</dbReference>
<dbReference type="PANTHER" id="PTHR36450">
    <property type="entry name" value="THIOREDOXIN"/>
    <property type="match status" value="1"/>
</dbReference>
<feature type="domain" description="Thioredoxin-like fold" evidence="1">
    <location>
        <begin position="1"/>
        <end position="77"/>
    </location>
</feature>
<accession>A0A6I0EYC0</accession>
<dbReference type="Proteomes" id="UP000468766">
    <property type="component" value="Unassembled WGS sequence"/>
</dbReference>
<keyword evidence="3" id="KW-1185">Reference proteome</keyword>